<gene>
    <name evidence="3" type="ORF">DFQ08_102128</name>
</gene>
<dbReference type="CDD" id="cd00293">
    <property type="entry name" value="USP-like"/>
    <property type="match status" value="1"/>
</dbReference>
<keyword evidence="4" id="KW-1185">Reference proteome</keyword>
<organism evidence="3 4">
    <name type="scientific">Winogradskyella arenosi</name>
    <dbReference type="NCBI Taxonomy" id="533325"/>
    <lineage>
        <taxon>Bacteria</taxon>
        <taxon>Pseudomonadati</taxon>
        <taxon>Bacteroidota</taxon>
        <taxon>Flavobacteriia</taxon>
        <taxon>Flavobacteriales</taxon>
        <taxon>Flavobacteriaceae</taxon>
        <taxon>Winogradskyella</taxon>
    </lineage>
</organism>
<comment type="similarity">
    <text evidence="1">Belongs to the universal stress protein A family.</text>
</comment>
<dbReference type="PANTHER" id="PTHR46268">
    <property type="entry name" value="STRESS RESPONSE PROTEIN NHAX"/>
    <property type="match status" value="1"/>
</dbReference>
<dbReference type="EMBL" id="QPJO01000002">
    <property type="protein sequence ID" value="RCW92107.1"/>
    <property type="molecule type" value="Genomic_DNA"/>
</dbReference>
<evidence type="ECO:0000313" key="4">
    <source>
        <dbReference type="Proteomes" id="UP000253436"/>
    </source>
</evidence>
<sequence length="279" mass="31961">MRHHILLPTDFSDNSWSAISYALKLYADEACTFYFLHAWTFSNPSSRTYITSTFINIQQEETKEKLSALKDKAQGKSSNTEHEFETIFSTQPLIRSIEKALNDFPISLAIMGTKGATGAKEFIFGSNTVNVINKIRVCPVLVVPDAYTYAKPKQIAFPTDFNHFYGDELLPLMHLTKLHDAKIRVVHITEKDHLTEKQNYNLSMLKANLEDYPSSLEWRPNFGTKELIIKEFIQEFDINIVAMVNYKHSLIESILNEPVIQKIGYHPVIPFLVMPELNA</sequence>
<dbReference type="AlphaFoldDB" id="A0A368ZHJ1"/>
<evidence type="ECO:0000259" key="2">
    <source>
        <dbReference type="Pfam" id="PF00582"/>
    </source>
</evidence>
<proteinExistence type="inferred from homology"/>
<dbReference type="OrthoDB" id="9788959at2"/>
<protein>
    <submittedName>
        <fullName evidence="3">Nucleotide-binding universal stress UspA family protein</fullName>
    </submittedName>
</protein>
<feature type="domain" description="UspA" evidence="2">
    <location>
        <begin position="1"/>
        <end position="144"/>
    </location>
</feature>
<dbReference type="InterPro" id="IPR006016">
    <property type="entry name" value="UspA"/>
</dbReference>
<dbReference type="Pfam" id="PF00582">
    <property type="entry name" value="Usp"/>
    <property type="match status" value="1"/>
</dbReference>
<accession>A0A368ZHJ1</accession>
<name>A0A368ZHJ1_9FLAO</name>
<dbReference type="PANTHER" id="PTHR46268:SF6">
    <property type="entry name" value="UNIVERSAL STRESS PROTEIN UP12"/>
    <property type="match status" value="1"/>
</dbReference>
<comment type="caution">
    <text evidence="3">The sequence shown here is derived from an EMBL/GenBank/DDBJ whole genome shotgun (WGS) entry which is preliminary data.</text>
</comment>
<dbReference type="RefSeq" id="WP_114308795.1">
    <property type="nucleotide sequence ID" value="NZ_QPJO01000002.1"/>
</dbReference>
<evidence type="ECO:0000256" key="1">
    <source>
        <dbReference type="ARBA" id="ARBA00008791"/>
    </source>
</evidence>
<dbReference type="Gene3D" id="3.40.50.12370">
    <property type="match status" value="1"/>
</dbReference>
<evidence type="ECO:0000313" key="3">
    <source>
        <dbReference type="EMBL" id="RCW92107.1"/>
    </source>
</evidence>
<dbReference type="Proteomes" id="UP000253436">
    <property type="component" value="Unassembled WGS sequence"/>
</dbReference>
<dbReference type="SUPFAM" id="SSF52402">
    <property type="entry name" value="Adenine nucleotide alpha hydrolases-like"/>
    <property type="match status" value="2"/>
</dbReference>
<reference evidence="3 4" key="1">
    <citation type="submission" date="2018-07" db="EMBL/GenBank/DDBJ databases">
        <title>Genomic Encyclopedia of Type Strains, Phase III (KMG-III): the genomes of soil and plant-associated and newly described type strains.</title>
        <authorList>
            <person name="Whitman W."/>
        </authorList>
    </citation>
    <scope>NUCLEOTIDE SEQUENCE [LARGE SCALE GENOMIC DNA]</scope>
    <source>
        <strain evidence="3 4">CECT 7958</strain>
    </source>
</reference>